<keyword evidence="3" id="KW-1185">Reference proteome</keyword>
<name>A0A511FEV7_9CELL</name>
<gene>
    <name evidence="1" type="ORF">CHO01_22400</name>
    <name evidence="2" type="ORF">HNR08_003951</name>
</gene>
<dbReference type="RefSeq" id="WP_246803070.1">
    <property type="nucleotide sequence ID" value="NZ_BJVQ01000030.1"/>
</dbReference>
<evidence type="ECO:0000313" key="4">
    <source>
        <dbReference type="Proteomes" id="UP000564629"/>
    </source>
</evidence>
<protein>
    <submittedName>
        <fullName evidence="1">Uncharacterized protein</fullName>
    </submittedName>
</protein>
<evidence type="ECO:0000313" key="3">
    <source>
        <dbReference type="Proteomes" id="UP000321723"/>
    </source>
</evidence>
<sequence length="348" mass="38475">MNLPDAEWTEAPVSLKTEAWAYFDRIISDAAPDSAHSNPWVREVDGRLSYEPDFDTLERLLSVPLHLRATTQTGVPALALDVWLSHELRRAGFGPDSVWPRASHPRILPQPVANLIAAAPRRLAKEIEHLLRSKATVKEVTSASASILGKNYLKQVDVIMSDWQTGPEILISTKRMDSSFGKNAANRIEESYGDAKNLRLRHPLAALGFVFGLRSTILQEEPEKAEWLIDLLEKLGREDDAYHATCLVMLDYGGEIDDDDTLDADDALVAAGLESDPEADEGMPVVAISELEGVIAAMPAVRVQHASIPDALSPATFLATMVRRVLDTTPVTLHRDARARLKRPRDRE</sequence>
<dbReference type="EMBL" id="BJVQ01000030">
    <property type="protein sequence ID" value="GEL47124.1"/>
    <property type="molecule type" value="Genomic_DNA"/>
</dbReference>
<dbReference type="Proteomes" id="UP000564629">
    <property type="component" value="Unassembled WGS sequence"/>
</dbReference>
<comment type="caution">
    <text evidence="1">The sequence shown here is derived from an EMBL/GenBank/DDBJ whole genome shotgun (WGS) entry which is preliminary data.</text>
</comment>
<accession>A0A511FEV7</accession>
<reference evidence="2 4" key="2">
    <citation type="submission" date="2020-08" db="EMBL/GenBank/DDBJ databases">
        <title>Sequencing the genomes of 1000 actinobacteria strains.</title>
        <authorList>
            <person name="Klenk H.-P."/>
        </authorList>
    </citation>
    <scope>NUCLEOTIDE SEQUENCE [LARGE SCALE GENOMIC DNA]</scope>
    <source>
        <strain evidence="2 4">DSM 9581</strain>
    </source>
</reference>
<reference evidence="1 3" key="1">
    <citation type="submission" date="2019-07" db="EMBL/GenBank/DDBJ databases">
        <title>Whole genome shotgun sequence of Cellulomonas hominis NBRC 16055.</title>
        <authorList>
            <person name="Hosoyama A."/>
            <person name="Uohara A."/>
            <person name="Ohji S."/>
            <person name="Ichikawa N."/>
        </authorList>
    </citation>
    <scope>NUCLEOTIDE SEQUENCE [LARGE SCALE GENOMIC DNA]</scope>
    <source>
        <strain evidence="1 3">NBRC 16055</strain>
    </source>
</reference>
<dbReference type="AlphaFoldDB" id="A0A511FEV7"/>
<evidence type="ECO:0000313" key="2">
    <source>
        <dbReference type="EMBL" id="MBB5475215.1"/>
    </source>
</evidence>
<evidence type="ECO:0000313" key="1">
    <source>
        <dbReference type="EMBL" id="GEL47124.1"/>
    </source>
</evidence>
<dbReference type="EMBL" id="JACHDN010000001">
    <property type="protein sequence ID" value="MBB5475215.1"/>
    <property type="molecule type" value="Genomic_DNA"/>
</dbReference>
<organism evidence="1 3">
    <name type="scientific">Cellulomonas hominis</name>
    <dbReference type="NCBI Taxonomy" id="156981"/>
    <lineage>
        <taxon>Bacteria</taxon>
        <taxon>Bacillati</taxon>
        <taxon>Actinomycetota</taxon>
        <taxon>Actinomycetes</taxon>
        <taxon>Micrococcales</taxon>
        <taxon>Cellulomonadaceae</taxon>
        <taxon>Cellulomonas</taxon>
    </lineage>
</organism>
<dbReference type="Proteomes" id="UP000321723">
    <property type="component" value="Unassembled WGS sequence"/>
</dbReference>
<proteinExistence type="predicted"/>